<keyword evidence="1" id="KW-0472">Membrane</keyword>
<reference evidence="2 3" key="1">
    <citation type="submission" date="2018-04" db="EMBL/GenBank/DDBJ databases">
        <title>Genome sequencing of Flavobacterium sp. HYN0048.</title>
        <authorList>
            <person name="Yi H."/>
            <person name="Baek C."/>
        </authorList>
    </citation>
    <scope>NUCLEOTIDE SEQUENCE [LARGE SCALE GENOMIC DNA]</scope>
    <source>
        <strain evidence="2 3">HYN0048</strain>
    </source>
</reference>
<evidence type="ECO:0000313" key="3">
    <source>
        <dbReference type="Proteomes" id="UP000244193"/>
    </source>
</evidence>
<dbReference type="KEGG" id="fmg:HYN48_12000"/>
<dbReference type="EMBL" id="CP028811">
    <property type="protein sequence ID" value="AWA30746.1"/>
    <property type="molecule type" value="Genomic_DNA"/>
</dbReference>
<name>A0A2S0RGF8_9FLAO</name>
<organism evidence="2 3">
    <name type="scientific">Flavobacterium magnum</name>
    <dbReference type="NCBI Taxonomy" id="2162713"/>
    <lineage>
        <taxon>Bacteria</taxon>
        <taxon>Pseudomonadati</taxon>
        <taxon>Bacteroidota</taxon>
        <taxon>Flavobacteriia</taxon>
        <taxon>Flavobacteriales</taxon>
        <taxon>Flavobacteriaceae</taxon>
        <taxon>Flavobacterium</taxon>
    </lineage>
</organism>
<protein>
    <submittedName>
        <fullName evidence="2">Uncharacterized protein</fullName>
    </submittedName>
</protein>
<dbReference type="OrthoDB" id="962439at2"/>
<proteinExistence type="predicted"/>
<feature type="transmembrane region" description="Helical" evidence="1">
    <location>
        <begin position="65"/>
        <end position="85"/>
    </location>
</feature>
<gene>
    <name evidence="2" type="ORF">HYN48_12000</name>
</gene>
<dbReference type="Proteomes" id="UP000244193">
    <property type="component" value="Chromosome"/>
</dbReference>
<dbReference type="AlphaFoldDB" id="A0A2S0RGF8"/>
<keyword evidence="1" id="KW-1133">Transmembrane helix</keyword>
<keyword evidence="1" id="KW-0812">Transmembrane</keyword>
<sequence>MENNKIKSVTPFNKVLYFLFIALAGYQFFAKHAYVDSAATLGIALAFDPFNPEQSWPRRPLWQKIWLFAHLGIVGLLFGLGIGIGDR</sequence>
<evidence type="ECO:0000256" key="1">
    <source>
        <dbReference type="SAM" id="Phobius"/>
    </source>
</evidence>
<dbReference type="RefSeq" id="WP_108372030.1">
    <property type="nucleotide sequence ID" value="NZ_CP028811.1"/>
</dbReference>
<keyword evidence="3" id="KW-1185">Reference proteome</keyword>
<feature type="transmembrane region" description="Helical" evidence="1">
    <location>
        <begin position="12"/>
        <end position="29"/>
    </location>
</feature>
<accession>A0A2S0RGF8</accession>
<evidence type="ECO:0000313" key="2">
    <source>
        <dbReference type="EMBL" id="AWA30746.1"/>
    </source>
</evidence>